<dbReference type="AlphaFoldDB" id="A0A094QGI1"/>
<dbReference type="Pfam" id="PF01833">
    <property type="entry name" value="TIG"/>
    <property type="match status" value="1"/>
</dbReference>
<evidence type="ECO:0000256" key="1">
    <source>
        <dbReference type="ARBA" id="ARBA00022729"/>
    </source>
</evidence>
<dbReference type="Gene3D" id="2.60.40.10">
    <property type="entry name" value="Immunoglobulins"/>
    <property type="match status" value="1"/>
</dbReference>
<accession>A0A094QGI1</accession>
<dbReference type="InterPro" id="IPR052387">
    <property type="entry name" value="Fibrocystin"/>
</dbReference>
<proteinExistence type="predicted"/>
<dbReference type="CDD" id="cd00603">
    <property type="entry name" value="IPT_PCSR"/>
    <property type="match status" value="1"/>
</dbReference>
<evidence type="ECO:0000259" key="4">
    <source>
        <dbReference type="SMART" id="SM00429"/>
    </source>
</evidence>
<feature type="domain" description="IPT/TIG" evidence="4">
    <location>
        <begin position="483"/>
        <end position="565"/>
    </location>
</feature>
<keyword evidence="3" id="KW-0472">Membrane</keyword>
<evidence type="ECO:0000256" key="3">
    <source>
        <dbReference type="SAM" id="Phobius"/>
    </source>
</evidence>
<dbReference type="Gene3D" id="2.80.10.50">
    <property type="match status" value="2"/>
</dbReference>
<protein>
    <recommendedName>
        <fullName evidence="4">IPT/TIG domain-containing protein</fullName>
    </recommendedName>
</protein>
<dbReference type="InterPro" id="IPR002909">
    <property type="entry name" value="IPT_dom"/>
</dbReference>
<dbReference type="SUPFAM" id="SSF81296">
    <property type="entry name" value="E set domains"/>
    <property type="match status" value="1"/>
</dbReference>
<dbReference type="EMBL" id="JNSL01000187">
    <property type="protein sequence ID" value="KGA13426.1"/>
    <property type="molecule type" value="Genomic_DNA"/>
</dbReference>
<name>A0A094QGI1_9ZZZZ</name>
<keyword evidence="3" id="KW-0812">Transmembrane</keyword>
<organism evidence="5">
    <name type="scientific">freshwater metagenome</name>
    <dbReference type="NCBI Taxonomy" id="449393"/>
    <lineage>
        <taxon>unclassified sequences</taxon>
        <taxon>metagenomes</taxon>
        <taxon>ecological metagenomes</taxon>
    </lineage>
</organism>
<dbReference type="InterPro" id="IPR014756">
    <property type="entry name" value="Ig_E-set"/>
</dbReference>
<dbReference type="SUPFAM" id="SSF101898">
    <property type="entry name" value="NHL repeat"/>
    <property type="match status" value="1"/>
</dbReference>
<dbReference type="InterPro" id="IPR013431">
    <property type="entry name" value="Delta_60_rpt"/>
</dbReference>
<dbReference type="PANTHER" id="PTHR46769:SF2">
    <property type="entry name" value="FIBROCYSTIN-L ISOFORM 2 PRECURSOR-RELATED"/>
    <property type="match status" value="1"/>
</dbReference>
<dbReference type="PANTHER" id="PTHR46769">
    <property type="entry name" value="POLYCYSTIC KIDNEY AND HEPATIC DISEASE 1 (AUTOSOMAL RECESSIVE)-LIKE 1"/>
    <property type="match status" value="1"/>
</dbReference>
<gene>
    <name evidence="5" type="ORF">GM51_19795</name>
</gene>
<feature type="region of interest" description="Disordered" evidence="2">
    <location>
        <begin position="571"/>
        <end position="593"/>
    </location>
</feature>
<keyword evidence="3" id="KW-1133">Transmembrane helix</keyword>
<dbReference type="SMART" id="SM00429">
    <property type="entry name" value="IPT"/>
    <property type="match status" value="1"/>
</dbReference>
<feature type="transmembrane region" description="Helical" evidence="3">
    <location>
        <begin position="815"/>
        <end position="832"/>
    </location>
</feature>
<reference evidence="5" key="1">
    <citation type="submission" date="2014-06" db="EMBL/GenBank/DDBJ databases">
        <title>Key roles for freshwater Actinobacteria revealed by deep metagenomic sequencing.</title>
        <authorList>
            <person name="Ghai R."/>
            <person name="Mizuno C.M."/>
            <person name="Picazo A."/>
            <person name="Camacho A."/>
            <person name="Rodriguez-Valera F."/>
        </authorList>
    </citation>
    <scope>NUCLEOTIDE SEQUENCE</scope>
</reference>
<feature type="compositionally biased region" description="Low complexity" evidence="2">
    <location>
        <begin position="571"/>
        <end position="589"/>
    </location>
</feature>
<keyword evidence="1" id="KW-0732">Signal</keyword>
<comment type="caution">
    <text evidence="5">The sequence shown here is derived from an EMBL/GenBank/DDBJ whole genome shotgun (WGS) entry which is preliminary data.</text>
</comment>
<evidence type="ECO:0000313" key="5">
    <source>
        <dbReference type="EMBL" id="KGA13426.1"/>
    </source>
</evidence>
<dbReference type="InterPro" id="IPR013783">
    <property type="entry name" value="Ig-like_fold"/>
</dbReference>
<evidence type="ECO:0000256" key="2">
    <source>
        <dbReference type="SAM" id="MobiDB-lite"/>
    </source>
</evidence>
<dbReference type="Pfam" id="PF17164">
    <property type="entry name" value="DUF5122"/>
    <property type="match status" value="2"/>
</dbReference>
<dbReference type="NCBIfam" id="TIGR01167">
    <property type="entry name" value="LPXTG_anchor"/>
    <property type="match status" value="1"/>
</dbReference>
<sequence>MSHSVSFSKRVRRSLLAFSTGIAAVLVSQVGLGSGSANATVIDVRDSSFSSNATAALPAGTPLNALAPAPGGKWLVATDGGMVRLNADGTKDTSYLGNYDVQGSNNNRYVTAMDVDSQGGAIISSGFWMGGIGRRLPDGSVDSNFAVDLINNGPYLSNHPRFIKVLDGGDILLAGNFDATNAFGAASLLKLTSTGDNVASFNTNVGDYLLGVSGTDSPPWVYDIEIDWQGRIIMAIQPYTQGLGALVRFNSDGTPDTAFNQSLGAWLGDSTSPSNAIGKDVVVLPDGGYLVAAEVSGSSPFRANVLSPGHPWVFDCWDVSLFRVSDSGTSDISFNGTYDTNGVCGSGTRTVVGGTFSVEYGFPDLNAYTGEAADVGVNTGNYAPLSISSVDLDPLGNILIGGKFSRNSCCQAAESGLIRLSSTGGFINMVDSGTSNWTGWNPGSGSTKGTFVSSLGLSGDTVLAYTTYNGAAIRKYSGNVTPAPTVTAVSPTSGSTAGGTSITVTGTNFANGSTVTVGGSACTSVSVVSATSITCTTPPGTVGTASVVVTSNGQSNAGNTLFTYNVPTTTTTPATTAPATTAPATTTAPSGPVNVTSSNQATLTRTPGAATALVNGQSISVAVETPADLPAARVDPEDRSPAQVQALQAAADDLVSQLNQAAGGNSGLAVQDTPTGAAITGLLDKPVAVENTVLVEAGNKSTLFAALNQDGSVTEVQPGAVIEVLGNGQVGVVASGLTPGETVEFVIMSTPTLLGSYTVASNGTIKAQASLPAGVGLGDHTLVVASPTVQASLGLKVSATPATLPATGVSNGSNTLQIALWLIVGGLMVAYLRRRRLILN</sequence>